<dbReference type="AlphaFoldDB" id="A0A0D9YLY7"/>
<dbReference type="EnsemblPlants" id="OGLUM02G02700.3">
    <property type="protein sequence ID" value="OGLUM02G02700.3"/>
    <property type="gene ID" value="OGLUM02G02700"/>
</dbReference>
<evidence type="ECO:0000313" key="1">
    <source>
        <dbReference type="EnsemblPlants" id="OGLUM02G02700.3"/>
    </source>
</evidence>
<protein>
    <submittedName>
        <fullName evidence="1">Transcription elongation factor 1 homolog</fullName>
    </submittedName>
</protein>
<dbReference type="HOGENOM" id="CLU_2501583_0_0_1"/>
<accession>A0A0D9YLY7</accession>
<reference evidence="1" key="1">
    <citation type="submission" date="2015-04" db="UniProtKB">
        <authorList>
            <consortium name="EnsemblPlants"/>
        </authorList>
    </citation>
    <scope>IDENTIFICATION</scope>
</reference>
<proteinExistence type="predicted"/>
<organism evidence="1">
    <name type="scientific">Oryza glumipatula</name>
    <dbReference type="NCBI Taxonomy" id="40148"/>
    <lineage>
        <taxon>Eukaryota</taxon>
        <taxon>Viridiplantae</taxon>
        <taxon>Streptophyta</taxon>
        <taxon>Embryophyta</taxon>
        <taxon>Tracheophyta</taxon>
        <taxon>Spermatophyta</taxon>
        <taxon>Magnoliopsida</taxon>
        <taxon>Liliopsida</taxon>
        <taxon>Poales</taxon>
        <taxon>Poaceae</taxon>
        <taxon>BOP clade</taxon>
        <taxon>Oryzoideae</taxon>
        <taxon>Oryzeae</taxon>
        <taxon>Oryzinae</taxon>
        <taxon>Oryza</taxon>
    </lineage>
</organism>
<dbReference type="Proteomes" id="UP000026961">
    <property type="component" value="Chromosome 2"/>
</dbReference>
<evidence type="ECO:0000313" key="2">
    <source>
        <dbReference type="Proteomes" id="UP000026961"/>
    </source>
</evidence>
<sequence length="86" mass="9130">MGRNTSPYACTDHNCGLIRTRHSWAQGPRSNGPPILLAAASINQAVRVAVGSVAIILDSGFVLRFASVSVSAARRELRAKGGKNKR</sequence>
<dbReference type="Gramene" id="OGLUM02G02700.3">
    <property type="protein sequence ID" value="OGLUM02G02700.3"/>
    <property type="gene ID" value="OGLUM02G02700"/>
</dbReference>
<reference evidence="1" key="2">
    <citation type="submission" date="2018-05" db="EMBL/GenBank/DDBJ databases">
        <title>OgluRS3 (Oryza glumaepatula Reference Sequence Version 3).</title>
        <authorList>
            <person name="Zhang J."/>
            <person name="Kudrna D."/>
            <person name="Lee S."/>
            <person name="Talag J."/>
            <person name="Welchert J."/>
            <person name="Wing R.A."/>
        </authorList>
    </citation>
    <scope>NUCLEOTIDE SEQUENCE [LARGE SCALE GENOMIC DNA]</scope>
</reference>
<keyword evidence="2" id="KW-1185">Reference proteome</keyword>
<name>A0A0D9YLY7_9ORYZ</name>